<dbReference type="FunFam" id="2.30.30.100:FF:000006">
    <property type="entry name" value="Protein LSM14 homolog A isoform b"/>
    <property type="match status" value="1"/>
</dbReference>
<feature type="domain" description="FFD box profile" evidence="8">
    <location>
        <begin position="350"/>
        <end position="366"/>
    </location>
</feature>
<feature type="compositionally biased region" description="Basic residues" evidence="6">
    <location>
        <begin position="258"/>
        <end position="274"/>
    </location>
</feature>
<feature type="compositionally biased region" description="Low complexity" evidence="6">
    <location>
        <begin position="147"/>
        <end position="157"/>
    </location>
</feature>
<keyword evidence="2" id="KW-0217">Developmental protein</keyword>
<dbReference type="InterPro" id="IPR025762">
    <property type="entry name" value="DFDF"/>
</dbReference>
<dbReference type="InterPro" id="IPR025761">
    <property type="entry name" value="FFD_box"/>
</dbReference>
<dbReference type="SMART" id="SM01199">
    <property type="entry name" value="FDF"/>
    <property type="match status" value="1"/>
</dbReference>
<dbReference type="GO" id="GO:0006417">
    <property type="term" value="P:regulation of translation"/>
    <property type="evidence" value="ECO:0007669"/>
    <property type="project" value="UniProtKB-KW"/>
</dbReference>
<protein>
    <submittedName>
        <fullName evidence="10">LSM family member 14B</fullName>
    </submittedName>
</protein>
<reference evidence="10" key="1">
    <citation type="submission" date="2025-08" db="UniProtKB">
        <authorList>
            <consortium name="Ensembl"/>
        </authorList>
    </citation>
    <scope>IDENTIFICATION</scope>
</reference>
<evidence type="ECO:0000256" key="2">
    <source>
        <dbReference type="ARBA" id="ARBA00022473"/>
    </source>
</evidence>
<dbReference type="InterPro" id="IPR047575">
    <property type="entry name" value="Sm"/>
</dbReference>
<evidence type="ECO:0000256" key="5">
    <source>
        <dbReference type="PROSITE-ProRule" id="PRU00846"/>
    </source>
</evidence>
<feature type="short sequence motif" description="FFD box" evidence="5">
    <location>
        <begin position="350"/>
        <end position="366"/>
    </location>
</feature>
<keyword evidence="4" id="KW-0687">Ribonucleoprotein</keyword>
<dbReference type="PROSITE" id="PS52002">
    <property type="entry name" value="SM"/>
    <property type="match status" value="1"/>
</dbReference>
<dbReference type="SUPFAM" id="SSF50182">
    <property type="entry name" value="Sm-like ribonucleoproteins"/>
    <property type="match status" value="1"/>
</dbReference>
<evidence type="ECO:0000313" key="11">
    <source>
        <dbReference type="Proteomes" id="UP000694522"/>
    </source>
</evidence>
<dbReference type="PROSITE" id="PS51512">
    <property type="entry name" value="DFDF"/>
    <property type="match status" value="1"/>
</dbReference>
<dbReference type="GO" id="GO:1990904">
    <property type="term" value="C:ribonucleoprotein complex"/>
    <property type="evidence" value="ECO:0007669"/>
    <property type="project" value="UniProtKB-KW"/>
</dbReference>
<name>A0A8B9FL97_9PSIT</name>
<keyword evidence="11" id="KW-1185">Reference proteome</keyword>
<evidence type="ECO:0000256" key="1">
    <source>
        <dbReference type="ARBA" id="ARBA00010415"/>
    </source>
</evidence>
<dbReference type="InterPro" id="IPR019050">
    <property type="entry name" value="FDF_dom"/>
</dbReference>
<dbReference type="PROSITE" id="PS51513">
    <property type="entry name" value="FFD"/>
    <property type="match status" value="1"/>
</dbReference>
<dbReference type="PANTHER" id="PTHR13586:SF1">
    <property type="entry name" value="PROTEIN LSM14 HOMOLOG B"/>
    <property type="match status" value="1"/>
</dbReference>
<evidence type="ECO:0000259" key="7">
    <source>
        <dbReference type="PROSITE" id="PS51512"/>
    </source>
</evidence>
<evidence type="ECO:0000256" key="3">
    <source>
        <dbReference type="ARBA" id="ARBA00022845"/>
    </source>
</evidence>
<evidence type="ECO:0000259" key="9">
    <source>
        <dbReference type="PROSITE" id="PS52002"/>
    </source>
</evidence>
<feature type="compositionally biased region" description="Polar residues" evidence="6">
    <location>
        <begin position="224"/>
        <end position="252"/>
    </location>
</feature>
<dbReference type="InterPro" id="IPR025609">
    <property type="entry name" value="Lsm14-like_N"/>
</dbReference>
<accession>A0A8B9FL97</accession>
<feature type="domain" description="DFDF" evidence="7">
    <location>
        <begin position="280"/>
        <end position="316"/>
    </location>
</feature>
<proteinExistence type="inferred from homology"/>
<evidence type="ECO:0000313" key="10">
    <source>
        <dbReference type="Ensembl" id="ENSACOP00000011191.1"/>
    </source>
</evidence>
<sequence>MSSGTPYIGSKISLISKAQIRYEGILYTIDTENSTVALAKVRSFGTEDRPTDRPAPPREEIYEYIIFRGSDIKDITVCEPPKAQHTLPQDPAIVQSSLGSASTSSFQPHVPYSPFRGMPPYSQLAASSLLSQQYAASLGLEKLVSPPASAAASSPSSSPSPQPVSEPDMSSEPHQLSSKGAGFPSVHPVRKSPMVEQAVQTGPVDNMNSQKPPPVKVSPGVQRNGRQVPQGSNKANVDTVQAVPVQTQGQVNDENRRPQRRRSGNRRTRNRSRGQNRPTTVKENTIKFEGDFDFESANAQFNREELDKEFKKKLNFKDDKAETGEEKGDPGVATQNNDGSAEEDLLGPNCYYDKSKSFFDNISSELKSRPSLVFPCESGFQKPRAVSCKSVLCRGIVVFQAHHVGRREEAQHGDVRGVRPVPPWPQLPWWLSRWKGQRRSAAEPTHSQSRYWQSVTRGSNISPERMKVYIEINHPTAALMWEKVHIVHCLSSSDRTSCTTAYILDFFWTSNCQLEYSLEEGMRSGVPSSGWLFFCVVFFKCRLTSMVLSGPPKGCCSLS</sequence>
<comment type="similarity">
    <text evidence="1">Belongs to the LSM14 family.</text>
</comment>
<evidence type="ECO:0000256" key="4">
    <source>
        <dbReference type="ARBA" id="ARBA00023274"/>
    </source>
</evidence>
<organism evidence="10 11">
    <name type="scientific">Amazona collaria</name>
    <name type="common">yellow-billed parrot</name>
    <dbReference type="NCBI Taxonomy" id="241587"/>
    <lineage>
        <taxon>Eukaryota</taxon>
        <taxon>Metazoa</taxon>
        <taxon>Chordata</taxon>
        <taxon>Craniata</taxon>
        <taxon>Vertebrata</taxon>
        <taxon>Euteleostomi</taxon>
        <taxon>Archelosauria</taxon>
        <taxon>Archosauria</taxon>
        <taxon>Dinosauria</taxon>
        <taxon>Saurischia</taxon>
        <taxon>Theropoda</taxon>
        <taxon>Coelurosauria</taxon>
        <taxon>Aves</taxon>
        <taxon>Neognathae</taxon>
        <taxon>Neoaves</taxon>
        <taxon>Telluraves</taxon>
        <taxon>Australaves</taxon>
        <taxon>Psittaciformes</taxon>
        <taxon>Psittacidae</taxon>
        <taxon>Amazona</taxon>
    </lineage>
</organism>
<dbReference type="AlphaFoldDB" id="A0A8B9FL97"/>
<feature type="region of interest" description="Disordered" evidence="6">
    <location>
        <begin position="317"/>
        <end position="341"/>
    </location>
</feature>
<dbReference type="SMART" id="SM01271">
    <property type="entry name" value="LSM14"/>
    <property type="match status" value="1"/>
</dbReference>
<dbReference type="Proteomes" id="UP000694522">
    <property type="component" value="Unplaced"/>
</dbReference>
<feature type="compositionally biased region" description="Basic and acidic residues" evidence="6">
    <location>
        <begin position="317"/>
        <end position="329"/>
    </location>
</feature>
<evidence type="ECO:0000259" key="8">
    <source>
        <dbReference type="PROSITE" id="PS51513"/>
    </source>
</evidence>
<evidence type="ECO:0000256" key="6">
    <source>
        <dbReference type="SAM" id="MobiDB-lite"/>
    </source>
</evidence>
<keyword evidence="3" id="KW-0810">Translation regulation</keyword>
<feature type="region of interest" description="Disordered" evidence="6">
    <location>
        <begin position="147"/>
        <end position="287"/>
    </location>
</feature>
<dbReference type="Ensembl" id="ENSACOT00000011594.1">
    <property type="protein sequence ID" value="ENSACOP00000011191.1"/>
    <property type="gene ID" value="ENSACOG00000007792.1"/>
</dbReference>
<dbReference type="Pfam" id="PF12701">
    <property type="entry name" value="LSM14"/>
    <property type="match status" value="1"/>
</dbReference>
<dbReference type="PANTHER" id="PTHR13586">
    <property type="entry name" value="SCD6 PROTEIN-RELATED"/>
    <property type="match status" value="1"/>
</dbReference>
<dbReference type="Pfam" id="PF09532">
    <property type="entry name" value="FDF"/>
    <property type="match status" value="1"/>
</dbReference>
<dbReference type="CDD" id="cd01736">
    <property type="entry name" value="LSm14_N"/>
    <property type="match status" value="1"/>
</dbReference>
<dbReference type="Gene3D" id="2.30.30.100">
    <property type="match status" value="1"/>
</dbReference>
<dbReference type="InterPro" id="IPR010920">
    <property type="entry name" value="LSM_dom_sf"/>
</dbReference>
<feature type="domain" description="Sm" evidence="9">
    <location>
        <begin position="1"/>
        <end position="81"/>
    </location>
</feature>
<dbReference type="GO" id="GO:0003729">
    <property type="term" value="F:mRNA binding"/>
    <property type="evidence" value="ECO:0007669"/>
    <property type="project" value="TreeGrafter"/>
</dbReference>
<reference evidence="10" key="2">
    <citation type="submission" date="2025-09" db="UniProtKB">
        <authorList>
            <consortium name="Ensembl"/>
        </authorList>
    </citation>
    <scope>IDENTIFICATION</scope>
</reference>